<feature type="binding site" evidence="7">
    <location>
        <position position="64"/>
    </location>
    <ligand>
        <name>Fe cation</name>
        <dbReference type="ChEBI" id="CHEBI:24875"/>
    </ligand>
</feature>
<gene>
    <name evidence="8" type="ORF">ZRA01_31530</name>
</gene>
<evidence type="ECO:0000256" key="3">
    <source>
        <dbReference type="ARBA" id="ARBA00009292"/>
    </source>
</evidence>
<feature type="binding site" evidence="7">
    <location>
        <position position="61"/>
    </location>
    <ligand>
        <name>Ni(2+)</name>
        <dbReference type="ChEBI" id="CHEBI:49786"/>
    </ligand>
</feature>
<keyword evidence="7" id="KW-0460">Magnesium</keyword>
<evidence type="ECO:0000256" key="1">
    <source>
        <dbReference type="ARBA" id="ARBA00001967"/>
    </source>
</evidence>
<name>A0A4Y4D2T0_ZOORA</name>
<dbReference type="InterPro" id="IPR018194">
    <property type="entry name" value="Ni-dep_hyd_lsu_Ni_BS"/>
</dbReference>
<dbReference type="GO" id="GO:0008901">
    <property type="term" value="F:ferredoxin hydrogenase activity"/>
    <property type="evidence" value="ECO:0007669"/>
    <property type="project" value="InterPro"/>
</dbReference>
<evidence type="ECO:0000256" key="5">
    <source>
        <dbReference type="ARBA" id="ARBA00022723"/>
    </source>
</evidence>
<dbReference type="InterPro" id="IPR050867">
    <property type="entry name" value="NiFe/NiFeSe_hydrgnase_LSU"/>
</dbReference>
<evidence type="ECO:0000256" key="7">
    <source>
        <dbReference type="PIRSR" id="PIRSR601501-1"/>
    </source>
</evidence>
<keyword evidence="7" id="KW-0408">Iron</keyword>
<accession>A0A4Y4D2T0</accession>
<keyword evidence="4 7" id="KW-0533">Nickel</keyword>
<feature type="binding site" evidence="7">
    <location>
        <position position="42"/>
    </location>
    <ligand>
        <name>Mg(2+)</name>
        <dbReference type="ChEBI" id="CHEBI:18420"/>
    </ligand>
</feature>
<feature type="binding site" evidence="7">
    <location>
        <position position="64"/>
    </location>
    <ligand>
        <name>Ni(2+)</name>
        <dbReference type="ChEBI" id="CHEBI:49786"/>
    </ligand>
</feature>
<dbReference type="GO" id="GO:0030313">
    <property type="term" value="C:cell envelope"/>
    <property type="evidence" value="ECO:0007669"/>
    <property type="project" value="UniProtKB-SubCell"/>
</dbReference>
<dbReference type="SUPFAM" id="SSF56762">
    <property type="entry name" value="HydB/Nqo4-like"/>
    <property type="match status" value="1"/>
</dbReference>
<dbReference type="AlphaFoldDB" id="A0A4Y4D2T0"/>
<comment type="similarity">
    <text evidence="3">Belongs to the [NiFe]/[NiFeSe] hydrogenase large subunit family.</text>
</comment>
<evidence type="ECO:0000256" key="2">
    <source>
        <dbReference type="ARBA" id="ARBA00004196"/>
    </source>
</evidence>
<dbReference type="PANTHER" id="PTHR42958">
    <property type="entry name" value="HYDROGENASE-2 LARGE CHAIN"/>
    <property type="match status" value="1"/>
</dbReference>
<protein>
    <submittedName>
        <fullName evidence="8">Cytochrome-c3 hydrogenase</fullName>
    </submittedName>
</protein>
<feature type="binding site" evidence="7">
    <location>
        <position position="493"/>
    </location>
    <ligand>
        <name>Ni(2+)</name>
        <dbReference type="ChEBI" id="CHEBI:49786"/>
    </ligand>
</feature>
<keyword evidence="6" id="KW-0560">Oxidoreductase</keyword>
<dbReference type="GO" id="GO:0016151">
    <property type="term" value="F:nickel cation binding"/>
    <property type="evidence" value="ECO:0007669"/>
    <property type="project" value="InterPro"/>
</dbReference>
<feature type="binding site" evidence="7">
    <location>
        <position position="496"/>
    </location>
    <ligand>
        <name>Fe cation</name>
        <dbReference type="ChEBI" id="CHEBI:24875"/>
    </ligand>
</feature>
<keyword evidence="9" id="KW-1185">Reference proteome</keyword>
<dbReference type="InterPro" id="IPR001501">
    <property type="entry name" value="Ni-dep_hyd_lsu"/>
</dbReference>
<reference evidence="8 9" key="1">
    <citation type="submission" date="2019-06" db="EMBL/GenBank/DDBJ databases">
        <title>Whole genome shotgun sequence of Zoogloea ramigera NBRC 15342.</title>
        <authorList>
            <person name="Hosoyama A."/>
            <person name="Uohara A."/>
            <person name="Ohji S."/>
            <person name="Ichikawa N."/>
        </authorList>
    </citation>
    <scope>NUCLEOTIDE SEQUENCE [LARGE SCALE GENOMIC DNA]</scope>
    <source>
        <strain evidence="8 9">NBRC 15342</strain>
    </source>
</reference>
<comment type="cofactor">
    <cofactor evidence="7">
        <name>Fe cation</name>
        <dbReference type="ChEBI" id="CHEBI:24875"/>
    </cofactor>
</comment>
<dbReference type="Pfam" id="PF00374">
    <property type="entry name" value="NiFeSe_Hases"/>
    <property type="match status" value="2"/>
</dbReference>
<evidence type="ECO:0000313" key="8">
    <source>
        <dbReference type="EMBL" id="GEC97080.1"/>
    </source>
</evidence>
<comment type="subcellular location">
    <subcellularLocation>
        <location evidence="2">Cell envelope</location>
    </subcellularLocation>
</comment>
<dbReference type="PANTHER" id="PTHR42958:SF4">
    <property type="entry name" value="HYDROGENASE EXPRESSION_FORMATION PROTEIN HUPK"/>
    <property type="match status" value="1"/>
</dbReference>
<dbReference type="EMBL" id="BJNV01000063">
    <property type="protein sequence ID" value="GEC97080.1"/>
    <property type="molecule type" value="Genomic_DNA"/>
</dbReference>
<feature type="binding site" evidence="7">
    <location>
        <position position="499"/>
    </location>
    <ligand>
        <name>Mg(2+)</name>
        <dbReference type="ChEBI" id="CHEBI:18420"/>
    </ligand>
</feature>
<proteinExistence type="inferred from homology"/>
<dbReference type="PROSITE" id="PS00507">
    <property type="entry name" value="NI_HGENASE_L_1"/>
    <property type="match status" value="1"/>
</dbReference>
<evidence type="ECO:0000313" key="9">
    <source>
        <dbReference type="Proteomes" id="UP000318422"/>
    </source>
</evidence>
<dbReference type="Proteomes" id="UP000318422">
    <property type="component" value="Unassembled WGS sequence"/>
</dbReference>
<evidence type="ECO:0000256" key="4">
    <source>
        <dbReference type="ARBA" id="ARBA00022596"/>
    </source>
</evidence>
<dbReference type="InterPro" id="IPR029014">
    <property type="entry name" value="NiFe-Hase_large"/>
</dbReference>
<dbReference type="RefSeq" id="WP_141354046.1">
    <property type="nucleotide sequence ID" value="NZ_BJNV01000063.1"/>
</dbReference>
<feature type="binding site" evidence="7">
    <location>
        <position position="445"/>
    </location>
    <ligand>
        <name>Mg(2+)</name>
        <dbReference type="ChEBI" id="CHEBI:18420"/>
    </ligand>
</feature>
<organism evidence="8 9">
    <name type="scientific">Zoogloea ramigera</name>
    <dbReference type="NCBI Taxonomy" id="350"/>
    <lineage>
        <taxon>Bacteria</taxon>
        <taxon>Pseudomonadati</taxon>
        <taxon>Pseudomonadota</taxon>
        <taxon>Betaproteobacteria</taxon>
        <taxon>Rhodocyclales</taxon>
        <taxon>Zoogloeaceae</taxon>
        <taxon>Zoogloea</taxon>
    </lineage>
</organism>
<dbReference type="Gene3D" id="1.10.645.10">
    <property type="entry name" value="Cytochrome-c3 Hydrogenase, chain B"/>
    <property type="match status" value="1"/>
</dbReference>
<comment type="cofactor">
    <cofactor evidence="1 7">
        <name>Ni(2+)</name>
        <dbReference type="ChEBI" id="CHEBI:49786"/>
    </cofactor>
</comment>
<dbReference type="OrthoDB" id="9761717at2"/>
<keyword evidence="5 7" id="KW-0479">Metal-binding</keyword>
<evidence type="ECO:0000256" key="6">
    <source>
        <dbReference type="ARBA" id="ARBA00023002"/>
    </source>
</evidence>
<sequence>MARTTLDIDLNRVEGDLEFQVDLDGNRVVDARCVGTLFRGFEQLLIGRAPKDGLVITPRVCGICGTAHLYTAALALERLAGLPVTPHATLVRNLCLMAENVQSDLRQSFLFFTPDFVHPRYAGQPLFADIEAAFAPLKGSVVRSALSASRKVVELVAIFGGQWPHSSYMLPGGITRGATARDLIDCQDIVDQVIEIYERDIIGDSLDNWLALDGSDAFFDWLDAAPHAASAVGLLTRFARAIGLQHIGAGARHFLSAGSWHDPLRWQPPYTDAPTLLAGGIYHADGGRLDPFAPEHINEHVRHSWYRPYPGGRHPFQGETVPDYQPDTDRYTWAKAPRYGDQVVETGPLADLLTGGDELIRSLQAREGPNAWLRQFARLRRTGLTLHFMKAHLAELGRQLGTPHFLPPPADAFEHGEGYGFVQAARGTLGHWLQVTDGRISRYQIVTPTSWNASPRDSAGRHGHWEQSVIGLELADPADPVEIGHIVRSHDPCLVCTVHFVQRGERRRYGV</sequence>
<comment type="caution">
    <text evidence="8">The sequence shown here is derived from an EMBL/GenBank/DDBJ whole genome shotgun (WGS) entry which is preliminary data.</text>
</comment>